<dbReference type="PROSITE" id="PS50887">
    <property type="entry name" value="GGDEF"/>
    <property type="match status" value="1"/>
</dbReference>
<name>A0A7X4LLI4_9VIBR</name>
<sequence>MISQFLEQQLKLPKNSLNHRRAYVNFTSAILVLLCSMFFAYYDYAIKYNWDLLIANISAFSATLVCQFLLLYKRQLLSSSIVLTCVVVALTHYYIYETGNKEYALVFGIIAPLISITLLPKRLALLFMVIQFVTYIYWLLSHLNIWRSAAFTASSCINLISVWLVLTVTITYLELSRDKAYRQLHKTNQRLQHIAITDTLTQVYNRRYIEQKIDASPSSYHLAMIDVDDFKHVNDTHGHISGDNVLKGIADLLHDEFHPHGIVGRWGGEEFIVLLPVTYSYQQAFKLTEQARKRIESADFDIKETVSVSIGLSASSHDNYETILRRADQALYKAKAQGKNQTVTENAGRESH</sequence>
<feature type="transmembrane region" description="Helical" evidence="4">
    <location>
        <begin position="124"/>
        <end position="143"/>
    </location>
</feature>
<feature type="transmembrane region" description="Helical" evidence="4">
    <location>
        <begin position="53"/>
        <end position="72"/>
    </location>
</feature>
<comment type="caution">
    <text evidence="6">The sequence shown here is derived from an EMBL/GenBank/DDBJ whole genome shotgun (WGS) entry which is preliminary data.</text>
</comment>
<dbReference type="SUPFAM" id="SSF55073">
    <property type="entry name" value="Nucleotide cyclase"/>
    <property type="match status" value="1"/>
</dbReference>
<dbReference type="FunFam" id="3.30.70.270:FF:000001">
    <property type="entry name" value="Diguanylate cyclase domain protein"/>
    <property type="match status" value="1"/>
</dbReference>
<evidence type="ECO:0000259" key="5">
    <source>
        <dbReference type="PROSITE" id="PS50887"/>
    </source>
</evidence>
<keyword evidence="4" id="KW-0812">Transmembrane</keyword>
<evidence type="ECO:0000313" key="6">
    <source>
        <dbReference type="EMBL" id="MZI93995.1"/>
    </source>
</evidence>
<accession>A0A7X4LLI4</accession>
<feature type="transmembrane region" description="Helical" evidence="4">
    <location>
        <begin position="102"/>
        <end position="119"/>
    </location>
</feature>
<evidence type="ECO:0000256" key="4">
    <source>
        <dbReference type="SAM" id="Phobius"/>
    </source>
</evidence>
<evidence type="ECO:0000256" key="3">
    <source>
        <dbReference type="ARBA" id="ARBA00034247"/>
    </source>
</evidence>
<dbReference type="Proteomes" id="UP000462621">
    <property type="component" value="Unassembled WGS sequence"/>
</dbReference>
<dbReference type="PANTHER" id="PTHR45138">
    <property type="entry name" value="REGULATORY COMPONENTS OF SENSORY TRANSDUCTION SYSTEM"/>
    <property type="match status" value="1"/>
</dbReference>
<dbReference type="AlphaFoldDB" id="A0A7X4LLI4"/>
<dbReference type="PANTHER" id="PTHR45138:SF9">
    <property type="entry name" value="DIGUANYLATE CYCLASE DGCM-RELATED"/>
    <property type="match status" value="1"/>
</dbReference>
<dbReference type="GO" id="GO:0052621">
    <property type="term" value="F:diguanylate cyclase activity"/>
    <property type="evidence" value="ECO:0007669"/>
    <property type="project" value="UniProtKB-EC"/>
</dbReference>
<comment type="cofactor">
    <cofactor evidence="1">
        <name>Mg(2+)</name>
        <dbReference type="ChEBI" id="CHEBI:18420"/>
    </cofactor>
</comment>
<dbReference type="InterPro" id="IPR050469">
    <property type="entry name" value="Diguanylate_Cyclase"/>
</dbReference>
<feature type="transmembrane region" description="Helical" evidence="4">
    <location>
        <begin position="79"/>
        <end position="96"/>
    </location>
</feature>
<dbReference type="RefSeq" id="WP_161155977.1">
    <property type="nucleotide sequence ID" value="NZ_WEKT01000021.1"/>
</dbReference>
<dbReference type="Pfam" id="PF00990">
    <property type="entry name" value="GGDEF"/>
    <property type="match status" value="1"/>
</dbReference>
<dbReference type="InterPro" id="IPR000160">
    <property type="entry name" value="GGDEF_dom"/>
</dbReference>
<feature type="transmembrane region" description="Helical" evidence="4">
    <location>
        <begin position="149"/>
        <end position="173"/>
    </location>
</feature>
<dbReference type="EC" id="2.7.7.65" evidence="2"/>
<dbReference type="Gene3D" id="3.30.70.270">
    <property type="match status" value="1"/>
</dbReference>
<dbReference type="InterPro" id="IPR043128">
    <property type="entry name" value="Rev_trsase/Diguanyl_cyclase"/>
</dbReference>
<keyword evidence="4" id="KW-1133">Transmembrane helix</keyword>
<dbReference type="EMBL" id="WEKT01000021">
    <property type="protein sequence ID" value="MZI93995.1"/>
    <property type="molecule type" value="Genomic_DNA"/>
</dbReference>
<evidence type="ECO:0000256" key="2">
    <source>
        <dbReference type="ARBA" id="ARBA00012528"/>
    </source>
</evidence>
<evidence type="ECO:0000313" key="7">
    <source>
        <dbReference type="Proteomes" id="UP000462621"/>
    </source>
</evidence>
<evidence type="ECO:0000256" key="1">
    <source>
        <dbReference type="ARBA" id="ARBA00001946"/>
    </source>
</evidence>
<protein>
    <recommendedName>
        <fullName evidence="2">diguanylate cyclase</fullName>
        <ecNumber evidence="2">2.7.7.65</ecNumber>
    </recommendedName>
</protein>
<keyword evidence="4" id="KW-0472">Membrane</keyword>
<dbReference type="SMART" id="SM00267">
    <property type="entry name" value="GGDEF"/>
    <property type="match status" value="1"/>
</dbReference>
<proteinExistence type="predicted"/>
<keyword evidence="7" id="KW-1185">Reference proteome</keyword>
<feature type="domain" description="GGDEF" evidence="5">
    <location>
        <begin position="218"/>
        <end position="347"/>
    </location>
</feature>
<dbReference type="CDD" id="cd01949">
    <property type="entry name" value="GGDEF"/>
    <property type="match status" value="1"/>
</dbReference>
<gene>
    <name evidence="6" type="ORF">F9817_12405</name>
</gene>
<dbReference type="NCBIfam" id="TIGR00254">
    <property type="entry name" value="GGDEF"/>
    <property type="match status" value="1"/>
</dbReference>
<feature type="transmembrane region" description="Helical" evidence="4">
    <location>
        <begin position="21"/>
        <end position="41"/>
    </location>
</feature>
<reference evidence="6 7" key="1">
    <citation type="submission" date="2019-10" db="EMBL/GenBank/DDBJ databases">
        <title>Vibrio sp. nov. isolated from a shrimp pond.</title>
        <authorList>
            <person name="Gomez-Gil B."/>
            <person name="Enciso-Ibarra J."/>
            <person name="Enciso-Ibarra K."/>
            <person name="Bolan-Mejia C."/>
        </authorList>
    </citation>
    <scope>NUCLEOTIDE SEQUENCE [LARGE SCALE GENOMIC DNA]</scope>
    <source>
        <strain evidence="6 7">CAIM 722</strain>
    </source>
</reference>
<organism evidence="6 7">
    <name type="scientific">Vibrio eleionomae</name>
    <dbReference type="NCBI Taxonomy" id="2653505"/>
    <lineage>
        <taxon>Bacteria</taxon>
        <taxon>Pseudomonadati</taxon>
        <taxon>Pseudomonadota</taxon>
        <taxon>Gammaproteobacteria</taxon>
        <taxon>Vibrionales</taxon>
        <taxon>Vibrionaceae</taxon>
        <taxon>Vibrio</taxon>
    </lineage>
</organism>
<comment type="catalytic activity">
    <reaction evidence="3">
        <text>2 GTP = 3',3'-c-di-GMP + 2 diphosphate</text>
        <dbReference type="Rhea" id="RHEA:24898"/>
        <dbReference type="ChEBI" id="CHEBI:33019"/>
        <dbReference type="ChEBI" id="CHEBI:37565"/>
        <dbReference type="ChEBI" id="CHEBI:58805"/>
        <dbReference type="EC" id="2.7.7.65"/>
    </reaction>
</comment>
<dbReference type="InterPro" id="IPR029787">
    <property type="entry name" value="Nucleotide_cyclase"/>
</dbReference>